<comment type="caution">
    <text evidence="2">The sequence shown here is derived from an EMBL/GenBank/DDBJ whole genome shotgun (WGS) entry which is preliminary data.</text>
</comment>
<dbReference type="Proteomes" id="UP001144471">
    <property type="component" value="Unassembled WGS sequence"/>
</dbReference>
<accession>A0A9W6LPB6</accession>
<organism evidence="2 3">
    <name type="scientific">Propionigenium maris DSM 9537</name>
    <dbReference type="NCBI Taxonomy" id="1123000"/>
    <lineage>
        <taxon>Bacteria</taxon>
        <taxon>Fusobacteriati</taxon>
        <taxon>Fusobacteriota</taxon>
        <taxon>Fusobacteriia</taxon>
        <taxon>Fusobacteriales</taxon>
        <taxon>Fusobacteriaceae</taxon>
        <taxon>Propionigenium</taxon>
    </lineage>
</organism>
<sequence>MSFIGAAIGYLYTSLSAYVQAKKEGNKVIQATGVFGGVAGVVFMMFLMLPVFPGSISAPS</sequence>
<dbReference type="AlphaFoldDB" id="A0A9W6LPB6"/>
<name>A0A9W6LPB6_9FUSO</name>
<evidence type="ECO:0000313" key="3">
    <source>
        <dbReference type="Proteomes" id="UP001144471"/>
    </source>
</evidence>
<keyword evidence="1" id="KW-0472">Membrane</keyword>
<dbReference type="EMBL" id="BSDY01000020">
    <property type="protein sequence ID" value="GLI57558.1"/>
    <property type="molecule type" value="Genomic_DNA"/>
</dbReference>
<protein>
    <submittedName>
        <fullName evidence="2">Uncharacterized protein</fullName>
    </submittedName>
</protein>
<keyword evidence="1" id="KW-1133">Transmembrane helix</keyword>
<keyword evidence="3" id="KW-1185">Reference proteome</keyword>
<feature type="transmembrane region" description="Helical" evidence="1">
    <location>
        <begin position="31"/>
        <end position="52"/>
    </location>
</feature>
<proteinExistence type="predicted"/>
<gene>
    <name evidence="2" type="ORF">PM10SUCC1_30720</name>
</gene>
<reference evidence="2" key="1">
    <citation type="submission" date="2022-12" db="EMBL/GenBank/DDBJ databases">
        <title>Reference genome sequencing for broad-spectrum identification of bacterial and archaeal isolates by mass spectrometry.</title>
        <authorList>
            <person name="Sekiguchi Y."/>
            <person name="Tourlousse D.M."/>
        </authorList>
    </citation>
    <scope>NUCLEOTIDE SEQUENCE</scope>
    <source>
        <strain evidence="2">10succ1</strain>
    </source>
</reference>
<dbReference type="RefSeq" id="WP_281837220.1">
    <property type="nucleotide sequence ID" value="NZ_BSDY01000020.1"/>
</dbReference>
<evidence type="ECO:0000313" key="2">
    <source>
        <dbReference type="EMBL" id="GLI57558.1"/>
    </source>
</evidence>
<keyword evidence="1" id="KW-0812">Transmembrane</keyword>
<evidence type="ECO:0000256" key="1">
    <source>
        <dbReference type="SAM" id="Phobius"/>
    </source>
</evidence>